<dbReference type="InterPro" id="IPR047640">
    <property type="entry name" value="RpiR-like"/>
</dbReference>
<evidence type="ECO:0000313" key="2">
    <source>
        <dbReference type="EMBL" id="MEK0246650.1"/>
    </source>
</evidence>
<gene>
    <name evidence="2" type="ORF">QFI66_000570</name>
</gene>
<organism evidence="2 3">
    <name type="scientific">Raoultella scottii</name>
    <dbReference type="NCBI Taxonomy" id="3040937"/>
    <lineage>
        <taxon>Bacteria</taxon>
        <taxon>Pseudomonadati</taxon>
        <taxon>Pseudomonadota</taxon>
        <taxon>Gammaproteobacteria</taxon>
        <taxon>Enterobacterales</taxon>
        <taxon>Enterobacteriaceae</taxon>
        <taxon>Klebsiella/Raoultella group</taxon>
        <taxon>Raoultella</taxon>
    </lineage>
</organism>
<dbReference type="RefSeq" id="WP_258995188.1">
    <property type="nucleotide sequence ID" value="NZ_JARXNH020000031.1"/>
</dbReference>
<reference evidence="2 3" key="1">
    <citation type="submission" date="2024-03" db="EMBL/GenBank/DDBJ databases">
        <title>Two novel Raoultella species associated with bleeding cankers of broadleaf hosts, Raoultella scottia sp. nov. and Raoultella lignicola sp. nov.</title>
        <authorList>
            <person name="Brady C.L."/>
        </authorList>
    </citation>
    <scope>NUCLEOTIDE SEQUENCE [LARGE SCALE GENOMIC DNA]</scope>
    <source>
        <strain evidence="2 3">BAC 10a-01-01</strain>
    </source>
</reference>
<evidence type="ECO:0000259" key="1">
    <source>
        <dbReference type="PROSITE" id="PS51071"/>
    </source>
</evidence>
<dbReference type="InterPro" id="IPR036388">
    <property type="entry name" value="WH-like_DNA-bd_sf"/>
</dbReference>
<dbReference type="PROSITE" id="PS51071">
    <property type="entry name" value="HTH_RPIR"/>
    <property type="match status" value="1"/>
</dbReference>
<dbReference type="Proteomes" id="UP001334005">
    <property type="component" value="Unassembled WGS sequence"/>
</dbReference>
<evidence type="ECO:0000313" key="3">
    <source>
        <dbReference type="Proteomes" id="UP001334005"/>
    </source>
</evidence>
<dbReference type="PANTHER" id="PTHR30514">
    <property type="entry name" value="GLUCOKINASE"/>
    <property type="match status" value="1"/>
</dbReference>
<dbReference type="PANTHER" id="PTHR30514:SF18">
    <property type="entry name" value="RPIR-FAMILY TRANSCRIPTIONAL REGULATOR"/>
    <property type="match status" value="1"/>
</dbReference>
<dbReference type="InterPro" id="IPR009057">
    <property type="entry name" value="Homeodomain-like_sf"/>
</dbReference>
<dbReference type="InterPro" id="IPR000281">
    <property type="entry name" value="HTH_RpiR"/>
</dbReference>
<dbReference type="EMBL" id="JARXNH020000031">
    <property type="protein sequence ID" value="MEK0246650.1"/>
    <property type="molecule type" value="Genomic_DNA"/>
</dbReference>
<dbReference type="Gene3D" id="1.10.10.10">
    <property type="entry name" value="Winged helix-like DNA-binding domain superfamily/Winged helix DNA-binding domain"/>
    <property type="match status" value="1"/>
</dbReference>
<sequence length="288" mass="32751">MSDNADLFRKIESAFSLLTPSEKRIGAWLLSHREHIPFETADSIALATGTSGITVGRYLRKLGYRNLEDVKNSLKAHSSSPYRHWGVTDRLDSWAQQQHQPDRESLSLQMELDAIRYVYQLASQETFVRISQRIAHADAIIVVGIQSTRGIANTFFSHLEYLRPRVIYADGSSGSWLEALNSEYRDPYIVLTDTRAYSITARQFCQAAAARNISMALVTDIWCPWARDYPLDLLQVKTDTGHFWDSLAPVSCLFNLLLSAVVEQLGPALPERLARNRQLQQEFGQFER</sequence>
<feature type="domain" description="HTH rpiR-type" evidence="1">
    <location>
        <begin position="5"/>
        <end position="81"/>
    </location>
</feature>
<name>A0ABU8YZC7_9ENTR</name>
<accession>A0ABU8YZC7</accession>
<dbReference type="Gene3D" id="3.40.50.10490">
    <property type="entry name" value="Glucose-6-phosphate isomerase like protein, domain 1"/>
    <property type="match status" value="1"/>
</dbReference>
<protein>
    <submittedName>
        <fullName evidence="2">MurR/RpiR family transcriptional regulator</fullName>
    </submittedName>
</protein>
<comment type="caution">
    <text evidence="2">The sequence shown here is derived from an EMBL/GenBank/DDBJ whole genome shotgun (WGS) entry which is preliminary data.</text>
</comment>
<dbReference type="SUPFAM" id="SSF46689">
    <property type="entry name" value="Homeodomain-like"/>
    <property type="match status" value="1"/>
</dbReference>
<proteinExistence type="predicted"/>
<keyword evidence="3" id="KW-1185">Reference proteome</keyword>